<gene>
    <name evidence="9" type="ORF">ACFPN9_22185</name>
</gene>
<dbReference type="Gene3D" id="1.10.10.10">
    <property type="entry name" value="Winged helix-like DNA-binding domain superfamily/Winged helix DNA-binding domain"/>
    <property type="match status" value="1"/>
</dbReference>
<proteinExistence type="inferred from homology"/>
<evidence type="ECO:0000256" key="1">
    <source>
        <dbReference type="ARBA" id="ARBA00010641"/>
    </source>
</evidence>
<dbReference type="PANTHER" id="PTHR43133:SF8">
    <property type="entry name" value="RNA POLYMERASE SIGMA FACTOR HI_1459-RELATED"/>
    <property type="match status" value="1"/>
</dbReference>
<comment type="caution">
    <text evidence="9">The sequence shown here is derived from an EMBL/GenBank/DDBJ whole genome shotgun (WGS) entry which is preliminary data.</text>
</comment>
<dbReference type="SUPFAM" id="SSF88659">
    <property type="entry name" value="Sigma3 and sigma4 domains of RNA polymerase sigma factors"/>
    <property type="match status" value="1"/>
</dbReference>
<dbReference type="Pfam" id="PF04542">
    <property type="entry name" value="Sigma70_r2"/>
    <property type="match status" value="1"/>
</dbReference>
<evidence type="ECO:0000256" key="3">
    <source>
        <dbReference type="ARBA" id="ARBA00023082"/>
    </source>
</evidence>
<evidence type="ECO:0000313" key="10">
    <source>
        <dbReference type="Proteomes" id="UP001596060"/>
    </source>
</evidence>
<reference evidence="10" key="1">
    <citation type="journal article" date="2019" name="Int. J. Syst. Evol. Microbiol.">
        <title>The Global Catalogue of Microorganisms (GCM) 10K type strain sequencing project: providing services to taxonomists for standard genome sequencing and annotation.</title>
        <authorList>
            <consortium name="The Broad Institute Genomics Platform"/>
            <consortium name="The Broad Institute Genome Sequencing Center for Infectious Disease"/>
            <person name="Wu L."/>
            <person name="Ma J."/>
        </authorList>
    </citation>
    <scope>NUCLEOTIDE SEQUENCE [LARGE SCALE GENOMIC DNA]</scope>
    <source>
        <strain evidence="10">CCUG 43117</strain>
    </source>
</reference>
<evidence type="ECO:0000259" key="8">
    <source>
        <dbReference type="Pfam" id="PF08281"/>
    </source>
</evidence>
<dbReference type="Pfam" id="PF08281">
    <property type="entry name" value="Sigma70_r4_2"/>
    <property type="match status" value="1"/>
</dbReference>
<evidence type="ECO:0000256" key="2">
    <source>
        <dbReference type="ARBA" id="ARBA00023015"/>
    </source>
</evidence>
<accession>A0ABW0PAX2</accession>
<dbReference type="InterPro" id="IPR013249">
    <property type="entry name" value="RNA_pol_sigma70_r4_t2"/>
</dbReference>
<dbReference type="InterPro" id="IPR014284">
    <property type="entry name" value="RNA_pol_sigma-70_dom"/>
</dbReference>
<organism evidence="9 10">
    <name type="scientific">Bosea massiliensis</name>
    <dbReference type="NCBI Taxonomy" id="151419"/>
    <lineage>
        <taxon>Bacteria</taxon>
        <taxon>Pseudomonadati</taxon>
        <taxon>Pseudomonadota</taxon>
        <taxon>Alphaproteobacteria</taxon>
        <taxon>Hyphomicrobiales</taxon>
        <taxon>Boseaceae</taxon>
        <taxon>Bosea</taxon>
    </lineage>
</organism>
<evidence type="ECO:0000256" key="5">
    <source>
        <dbReference type="ARBA" id="ARBA00023163"/>
    </source>
</evidence>
<feature type="domain" description="RNA polymerase sigma factor 70 region 4 type 2" evidence="8">
    <location>
        <begin position="167"/>
        <end position="219"/>
    </location>
</feature>
<name>A0ABW0PAX2_9HYPH</name>
<keyword evidence="2" id="KW-0805">Transcription regulation</keyword>
<keyword evidence="3" id="KW-0731">Sigma factor</keyword>
<dbReference type="PANTHER" id="PTHR43133">
    <property type="entry name" value="RNA POLYMERASE ECF-TYPE SIGMA FACTO"/>
    <property type="match status" value="1"/>
</dbReference>
<dbReference type="Proteomes" id="UP001596060">
    <property type="component" value="Unassembled WGS sequence"/>
</dbReference>
<evidence type="ECO:0000313" key="9">
    <source>
        <dbReference type="EMBL" id="MFC5507954.1"/>
    </source>
</evidence>
<comment type="similarity">
    <text evidence="1">Belongs to the sigma-70 factor family. ECF subfamily.</text>
</comment>
<dbReference type="InterPro" id="IPR013325">
    <property type="entry name" value="RNA_pol_sigma_r2"/>
</dbReference>
<dbReference type="InterPro" id="IPR007627">
    <property type="entry name" value="RNA_pol_sigma70_r2"/>
</dbReference>
<keyword evidence="4" id="KW-0238">DNA-binding</keyword>
<evidence type="ECO:0000256" key="4">
    <source>
        <dbReference type="ARBA" id="ARBA00023125"/>
    </source>
</evidence>
<feature type="domain" description="RNA polymerase sigma-70 region 2" evidence="7">
    <location>
        <begin position="71"/>
        <end position="135"/>
    </location>
</feature>
<sequence length="263" mass="28892">MCPDLIQIKGAARRRGNVVAERRPDGCCKTSGASPSIRASAMNDDGKDEKRSDNPAGEAAQAANAAVRRVLVESYRDLLGFLQRRLGGESEAEEVLQAFMVRAIERAGDLRDVRSVRGWLSRLLATAIVDHQRRAITRRRREVTMPTDEMDVFAVEPDAEIDKAVCDCLYKLLPTLKPEHAEVIWRIDLLGEPRDRVAVSLGTSVNSITVRLHRGRQALKKRLEEMCVVCVEQGFLNCGCDEVPAPSGAHQQGAAAPGSKEVP</sequence>
<keyword evidence="5" id="KW-0804">Transcription</keyword>
<evidence type="ECO:0000259" key="7">
    <source>
        <dbReference type="Pfam" id="PF04542"/>
    </source>
</evidence>
<dbReference type="NCBIfam" id="TIGR02937">
    <property type="entry name" value="sigma70-ECF"/>
    <property type="match status" value="1"/>
</dbReference>
<feature type="compositionally biased region" description="Basic and acidic residues" evidence="6">
    <location>
        <begin position="44"/>
        <end position="53"/>
    </location>
</feature>
<protein>
    <submittedName>
        <fullName evidence="9">RNA polymerase sigma factor</fullName>
    </submittedName>
</protein>
<dbReference type="Gene3D" id="1.10.1740.10">
    <property type="match status" value="1"/>
</dbReference>
<dbReference type="SUPFAM" id="SSF88946">
    <property type="entry name" value="Sigma2 domain of RNA polymerase sigma factors"/>
    <property type="match status" value="1"/>
</dbReference>
<feature type="region of interest" description="Disordered" evidence="6">
    <location>
        <begin position="23"/>
        <end position="60"/>
    </location>
</feature>
<dbReference type="InterPro" id="IPR013324">
    <property type="entry name" value="RNA_pol_sigma_r3/r4-like"/>
</dbReference>
<keyword evidence="10" id="KW-1185">Reference proteome</keyword>
<dbReference type="InterPro" id="IPR036388">
    <property type="entry name" value="WH-like_DNA-bd_sf"/>
</dbReference>
<evidence type="ECO:0000256" key="6">
    <source>
        <dbReference type="SAM" id="MobiDB-lite"/>
    </source>
</evidence>
<dbReference type="InterPro" id="IPR039425">
    <property type="entry name" value="RNA_pol_sigma-70-like"/>
</dbReference>
<dbReference type="EMBL" id="JBHSLU010000079">
    <property type="protein sequence ID" value="MFC5507954.1"/>
    <property type="molecule type" value="Genomic_DNA"/>
</dbReference>